<reference evidence="3" key="1">
    <citation type="journal article" date="2015" name="Nature">
        <title>Complex archaea that bridge the gap between prokaryotes and eukaryotes.</title>
        <authorList>
            <person name="Spang A."/>
            <person name="Saw J.H."/>
            <person name="Jorgensen S.L."/>
            <person name="Zaremba-Niedzwiedzka K."/>
            <person name="Martijn J."/>
            <person name="Lind A.E."/>
            <person name="van Eijk R."/>
            <person name="Schleper C."/>
            <person name="Guy L."/>
            <person name="Ettema T.J."/>
        </authorList>
    </citation>
    <scope>NUCLEOTIDE SEQUENCE</scope>
</reference>
<dbReference type="PANTHER" id="PTHR46797:SF1">
    <property type="entry name" value="METHYLPHOSPHONATE SYNTHASE"/>
    <property type="match status" value="1"/>
</dbReference>
<dbReference type="InterPro" id="IPR010982">
    <property type="entry name" value="Lambda_DNA-bd_dom_sf"/>
</dbReference>
<protein>
    <recommendedName>
        <fullName evidence="2">HTH cro/C1-type domain-containing protein</fullName>
    </recommendedName>
</protein>
<sequence length="88" mass="9914">MVSGPKDPLRRDVERIGKAIDPGIRLGSRIRALREGRSISQEELGFRANVHRTYIGAVERGETLPSLEVLFRIAEALKIPVWVLFFGE</sequence>
<proteinExistence type="predicted"/>
<dbReference type="EMBL" id="LAZR01029765">
    <property type="protein sequence ID" value="KKL58599.1"/>
    <property type="molecule type" value="Genomic_DNA"/>
</dbReference>
<dbReference type="GO" id="GO:0003700">
    <property type="term" value="F:DNA-binding transcription factor activity"/>
    <property type="evidence" value="ECO:0007669"/>
    <property type="project" value="TreeGrafter"/>
</dbReference>
<name>A0A0F9DAA4_9ZZZZ</name>
<dbReference type="CDD" id="cd00093">
    <property type="entry name" value="HTH_XRE"/>
    <property type="match status" value="1"/>
</dbReference>
<feature type="domain" description="HTH cro/C1-type" evidence="2">
    <location>
        <begin position="30"/>
        <end position="83"/>
    </location>
</feature>
<dbReference type="GO" id="GO:0003677">
    <property type="term" value="F:DNA binding"/>
    <property type="evidence" value="ECO:0007669"/>
    <property type="project" value="UniProtKB-KW"/>
</dbReference>
<evidence type="ECO:0000256" key="1">
    <source>
        <dbReference type="ARBA" id="ARBA00023125"/>
    </source>
</evidence>
<dbReference type="InterPro" id="IPR001387">
    <property type="entry name" value="Cro/C1-type_HTH"/>
</dbReference>
<dbReference type="Pfam" id="PF01381">
    <property type="entry name" value="HTH_3"/>
    <property type="match status" value="1"/>
</dbReference>
<organism evidence="3">
    <name type="scientific">marine sediment metagenome</name>
    <dbReference type="NCBI Taxonomy" id="412755"/>
    <lineage>
        <taxon>unclassified sequences</taxon>
        <taxon>metagenomes</taxon>
        <taxon>ecological metagenomes</taxon>
    </lineage>
</organism>
<evidence type="ECO:0000259" key="2">
    <source>
        <dbReference type="PROSITE" id="PS50943"/>
    </source>
</evidence>
<dbReference type="SUPFAM" id="SSF47413">
    <property type="entry name" value="lambda repressor-like DNA-binding domains"/>
    <property type="match status" value="1"/>
</dbReference>
<dbReference type="InterPro" id="IPR050807">
    <property type="entry name" value="TransReg_Diox_bact_type"/>
</dbReference>
<accession>A0A0F9DAA4</accession>
<dbReference type="AlphaFoldDB" id="A0A0F9DAA4"/>
<comment type="caution">
    <text evidence="3">The sequence shown here is derived from an EMBL/GenBank/DDBJ whole genome shotgun (WGS) entry which is preliminary data.</text>
</comment>
<dbReference type="GO" id="GO:0005829">
    <property type="term" value="C:cytosol"/>
    <property type="evidence" value="ECO:0007669"/>
    <property type="project" value="TreeGrafter"/>
</dbReference>
<dbReference type="Gene3D" id="1.10.260.40">
    <property type="entry name" value="lambda repressor-like DNA-binding domains"/>
    <property type="match status" value="1"/>
</dbReference>
<gene>
    <name evidence="3" type="ORF">LCGC14_2223730</name>
</gene>
<dbReference type="PROSITE" id="PS50943">
    <property type="entry name" value="HTH_CROC1"/>
    <property type="match status" value="1"/>
</dbReference>
<dbReference type="PANTHER" id="PTHR46797">
    <property type="entry name" value="HTH-TYPE TRANSCRIPTIONAL REGULATOR"/>
    <property type="match status" value="1"/>
</dbReference>
<evidence type="ECO:0000313" key="3">
    <source>
        <dbReference type="EMBL" id="KKL58599.1"/>
    </source>
</evidence>
<dbReference type="SMART" id="SM00530">
    <property type="entry name" value="HTH_XRE"/>
    <property type="match status" value="1"/>
</dbReference>
<keyword evidence="1" id="KW-0238">DNA-binding</keyword>